<dbReference type="SUPFAM" id="SSF52374">
    <property type="entry name" value="Nucleotidylyl transferase"/>
    <property type="match status" value="1"/>
</dbReference>
<dbReference type="Gene3D" id="1.10.730.10">
    <property type="entry name" value="Isoleucyl-tRNA Synthetase, Domain 1"/>
    <property type="match status" value="2"/>
</dbReference>
<dbReference type="Pfam" id="PF09334">
    <property type="entry name" value="tRNA-synt_1g"/>
    <property type="match status" value="1"/>
</dbReference>
<feature type="domain" description="Leucyl-tRNA synthetase editing" evidence="14">
    <location>
        <begin position="261"/>
        <end position="461"/>
    </location>
</feature>
<evidence type="ECO:0000313" key="15">
    <source>
        <dbReference type="EMBL" id="SSD59176.1"/>
    </source>
</evidence>
<evidence type="ECO:0000256" key="8">
    <source>
        <dbReference type="ARBA" id="ARBA00023146"/>
    </source>
</evidence>
<dbReference type="InterPro" id="IPR015413">
    <property type="entry name" value="Methionyl/Leucyl_tRNA_Synth"/>
</dbReference>
<dbReference type="InterPro" id="IPR002300">
    <property type="entry name" value="aa-tRNA-synth_Ia"/>
</dbReference>
<evidence type="ECO:0000256" key="1">
    <source>
        <dbReference type="ARBA" id="ARBA00004305"/>
    </source>
</evidence>
<dbReference type="FunFam" id="3.40.50.620:FF:000100">
    <property type="entry name" value="probable leucine--tRNA ligase, mitochondrial"/>
    <property type="match status" value="1"/>
</dbReference>
<evidence type="ECO:0000256" key="5">
    <source>
        <dbReference type="ARBA" id="ARBA00022741"/>
    </source>
</evidence>
<name>A0A376B3B1_9ASCO</name>
<protein>
    <recommendedName>
        <fullName evidence="3">leucine--tRNA ligase</fullName>
        <ecNumber evidence="3">6.1.1.4</ecNumber>
    </recommendedName>
    <alternativeName>
        <fullName evidence="9">Leucyl-tRNA synthetase</fullName>
    </alternativeName>
</protein>
<dbReference type="GO" id="GO:0004823">
    <property type="term" value="F:leucine-tRNA ligase activity"/>
    <property type="evidence" value="ECO:0007669"/>
    <property type="project" value="UniProtKB-EC"/>
</dbReference>
<dbReference type="PROSITE" id="PS00178">
    <property type="entry name" value="AA_TRNA_LIGASE_I"/>
    <property type="match status" value="1"/>
</dbReference>
<keyword evidence="6 11" id="KW-0067">ATP-binding</keyword>
<sequence>MFKRPFIGISSHANKKLGNSITIISTKRYSTTTSTPNEPSLPELCNKWDEKVTNFEVKLLKKKQGNDNKETPKKYILSMFPYPSGMLHIGHLRVYAISDALNRFYKLNGFNVIHPMGWDAFGLPAENAAIERKIDPNTWTKSNILKMKEQMKLMKVNFDWDREVTTCNPDYYKFTQYIFLQMFKNGLAYRKEAEINWDPVDKTVLANEQVDSQGRSWRSGAIVEKKLLKQWFLGITQYAHDLQADLKLLKNWPSNVKTMQKNWIGESTGTELKFKVNLEINDNVQKLDDYITAFTTRVDTLFSVQYLALALNHPIVKHLATKDQKLVEFIKTAEKLGPQNDSKMGYKLRGLNVYHPLVSNKKIPVYVAPYVIGSYGYGAVMGCPGHDERDYAFWVKANEDTHNNPVKIIKTIKPLNDDCEWTTPYTSKSGKLIIPNEILGYEFFNGLTVKEAQIAITEKLEKLGLGKFTTQFKIRDWLISRQRYWGTPIPIIHCNNCGPVAVPEKDLPVMLPKVTSLASKGNPLTFVDQFVNVKCPNCGHDAKRETDTMDTFMDSSWYFFRYIDPHNEKLPFDPEMARKLLPVDMYIGGVEHAILHLLYSRFMSKFLTKIGMWPNGGDFNGEPFQKLVTQGMVHGMTYINPENKRFLKPDELDFSKNPNNPIIKSNGKNPLISYEKMSKSKYNGADPKECIAKHGSDATRAHILFQAPISDILNWDESKIIGVERWLQRILKLCNSSISSSVKYDNQMAVLKSSKSLHNDEEVKFYNTLQKLLKSITIAFTDTLSLNTVISDYMKLTNLLYDNVNNASIDNQLKLNALVKLINVIYPITPCVSEEAAAIIVKNQNWNEELSRYWPDVEPIKQPNTVSYNVVINGKMRFIYCGSKDFIELHEGEIIKILTELPGGIKYLKGKDIMKVIVKKKVISFVLK</sequence>
<dbReference type="NCBIfam" id="TIGR00396">
    <property type="entry name" value="leuS_bact"/>
    <property type="match status" value="1"/>
</dbReference>
<dbReference type="AlphaFoldDB" id="A0A376B3B1"/>
<dbReference type="Proteomes" id="UP000262825">
    <property type="component" value="Unassembled WGS sequence"/>
</dbReference>
<keyword evidence="16" id="KW-1185">Reference proteome</keyword>
<dbReference type="VEuPathDB" id="FungiDB:SCODWIG_00937"/>
<evidence type="ECO:0000259" key="14">
    <source>
        <dbReference type="Pfam" id="PF13603"/>
    </source>
</evidence>
<dbReference type="EC" id="6.1.1.4" evidence="3"/>
<gene>
    <name evidence="15" type="ORF">SCODWIG_00937</name>
</gene>
<dbReference type="GO" id="GO:0002161">
    <property type="term" value="F:aminoacyl-tRNA deacylase activity"/>
    <property type="evidence" value="ECO:0007669"/>
    <property type="project" value="InterPro"/>
</dbReference>
<evidence type="ECO:0000313" key="16">
    <source>
        <dbReference type="Proteomes" id="UP000262825"/>
    </source>
</evidence>
<dbReference type="SUPFAM" id="SSF50677">
    <property type="entry name" value="ValRS/IleRS/LeuRS editing domain"/>
    <property type="match status" value="1"/>
</dbReference>
<evidence type="ECO:0000256" key="6">
    <source>
        <dbReference type="ARBA" id="ARBA00022840"/>
    </source>
</evidence>
<keyword evidence="8 11" id="KW-0030">Aminoacyl-tRNA synthetase</keyword>
<evidence type="ECO:0000256" key="9">
    <source>
        <dbReference type="ARBA" id="ARBA00030520"/>
    </source>
</evidence>
<dbReference type="EMBL" id="UFAJ01000102">
    <property type="protein sequence ID" value="SSD59176.1"/>
    <property type="molecule type" value="Genomic_DNA"/>
</dbReference>
<dbReference type="Gene3D" id="3.40.50.620">
    <property type="entry name" value="HUPs"/>
    <property type="match status" value="2"/>
</dbReference>
<dbReference type="InterPro" id="IPR009080">
    <property type="entry name" value="tRNAsynth_Ia_anticodon-bd"/>
</dbReference>
<comment type="subcellular location">
    <subcellularLocation>
        <location evidence="1">Mitochondrion matrix</location>
    </subcellularLocation>
</comment>
<dbReference type="FunFam" id="3.40.50.620:FF:000003">
    <property type="entry name" value="Leucine--tRNA ligase"/>
    <property type="match status" value="1"/>
</dbReference>
<keyword evidence="7 11" id="KW-0648">Protein biosynthesis</keyword>
<dbReference type="GO" id="GO:0005524">
    <property type="term" value="F:ATP binding"/>
    <property type="evidence" value="ECO:0007669"/>
    <property type="project" value="UniProtKB-KW"/>
</dbReference>
<feature type="domain" description="Methionyl/Leucyl tRNA synthetase" evidence="13">
    <location>
        <begin position="75"/>
        <end position="212"/>
    </location>
</feature>
<dbReference type="PANTHER" id="PTHR43740">
    <property type="entry name" value="LEUCYL-TRNA SYNTHETASE"/>
    <property type="match status" value="1"/>
</dbReference>
<dbReference type="Pfam" id="PF13603">
    <property type="entry name" value="tRNA-synt_1_2"/>
    <property type="match status" value="1"/>
</dbReference>
<dbReference type="CDD" id="cd00812">
    <property type="entry name" value="LeuRS_core"/>
    <property type="match status" value="1"/>
</dbReference>
<dbReference type="InterPro" id="IPR014729">
    <property type="entry name" value="Rossmann-like_a/b/a_fold"/>
</dbReference>
<dbReference type="Pfam" id="PF00133">
    <property type="entry name" value="tRNA-synt_1"/>
    <property type="match status" value="1"/>
</dbReference>
<dbReference type="InterPro" id="IPR001412">
    <property type="entry name" value="aa-tRNA-synth_I_CS"/>
</dbReference>
<dbReference type="GO" id="GO:0032543">
    <property type="term" value="P:mitochondrial translation"/>
    <property type="evidence" value="ECO:0007669"/>
    <property type="project" value="TreeGrafter"/>
</dbReference>
<keyword evidence="4 11" id="KW-0436">Ligase</keyword>
<evidence type="ECO:0000256" key="10">
    <source>
        <dbReference type="ARBA" id="ARBA00047469"/>
    </source>
</evidence>
<evidence type="ECO:0000259" key="12">
    <source>
        <dbReference type="Pfam" id="PF00133"/>
    </source>
</evidence>
<evidence type="ECO:0000256" key="3">
    <source>
        <dbReference type="ARBA" id="ARBA00013164"/>
    </source>
</evidence>
<dbReference type="InterPro" id="IPR025709">
    <property type="entry name" value="Leu_tRNA-synth_edit"/>
</dbReference>
<evidence type="ECO:0000256" key="7">
    <source>
        <dbReference type="ARBA" id="ARBA00022917"/>
    </source>
</evidence>
<dbReference type="GO" id="GO:0005759">
    <property type="term" value="C:mitochondrial matrix"/>
    <property type="evidence" value="ECO:0007669"/>
    <property type="project" value="UniProtKB-SubCell"/>
</dbReference>
<keyword evidence="5 11" id="KW-0547">Nucleotide-binding</keyword>
<proteinExistence type="inferred from homology"/>
<comment type="catalytic activity">
    <reaction evidence="10">
        <text>tRNA(Leu) + L-leucine + ATP = L-leucyl-tRNA(Leu) + AMP + diphosphate</text>
        <dbReference type="Rhea" id="RHEA:11688"/>
        <dbReference type="Rhea" id="RHEA-COMP:9613"/>
        <dbReference type="Rhea" id="RHEA-COMP:9622"/>
        <dbReference type="ChEBI" id="CHEBI:30616"/>
        <dbReference type="ChEBI" id="CHEBI:33019"/>
        <dbReference type="ChEBI" id="CHEBI:57427"/>
        <dbReference type="ChEBI" id="CHEBI:78442"/>
        <dbReference type="ChEBI" id="CHEBI:78494"/>
        <dbReference type="ChEBI" id="CHEBI:456215"/>
        <dbReference type="EC" id="6.1.1.4"/>
    </reaction>
</comment>
<dbReference type="SUPFAM" id="SSF47323">
    <property type="entry name" value="Anticodon-binding domain of a subclass of class I aminoacyl-tRNA synthetases"/>
    <property type="match status" value="1"/>
</dbReference>
<evidence type="ECO:0000259" key="13">
    <source>
        <dbReference type="Pfam" id="PF09334"/>
    </source>
</evidence>
<accession>A0A376B3B1</accession>
<dbReference type="PRINTS" id="PR00985">
    <property type="entry name" value="TRNASYNTHLEU"/>
</dbReference>
<feature type="domain" description="Aminoacyl-tRNA synthetase class Ia" evidence="12">
    <location>
        <begin position="473"/>
        <end position="633"/>
    </location>
</feature>
<reference evidence="16" key="1">
    <citation type="submission" date="2018-06" db="EMBL/GenBank/DDBJ databases">
        <authorList>
            <person name="Guldener U."/>
        </authorList>
    </citation>
    <scope>NUCLEOTIDE SEQUENCE [LARGE SCALE GENOMIC DNA]</scope>
    <source>
        <strain evidence="16">UTAD17</strain>
    </source>
</reference>
<dbReference type="InterPro" id="IPR009008">
    <property type="entry name" value="Val/Leu/Ile-tRNA-synth_edit"/>
</dbReference>
<dbReference type="InterPro" id="IPR002302">
    <property type="entry name" value="Leu-tRNA-ligase"/>
</dbReference>
<evidence type="ECO:0000256" key="11">
    <source>
        <dbReference type="RuleBase" id="RU363035"/>
    </source>
</evidence>
<dbReference type="PANTHER" id="PTHR43740:SF2">
    <property type="entry name" value="LEUCINE--TRNA LIGASE, MITOCHONDRIAL"/>
    <property type="match status" value="1"/>
</dbReference>
<comment type="similarity">
    <text evidence="2 11">Belongs to the class-I aminoacyl-tRNA synthetase family.</text>
</comment>
<evidence type="ECO:0000256" key="4">
    <source>
        <dbReference type="ARBA" id="ARBA00022598"/>
    </source>
</evidence>
<organism evidence="15 16">
    <name type="scientific">Saccharomycodes ludwigii</name>
    <dbReference type="NCBI Taxonomy" id="36035"/>
    <lineage>
        <taxon>Eukaryota</taxon>
        <taxon>Fungi</taxon>
        <taxon>Dikarya</taxon>
        <taxon>Ascomycota</taxon>
        <taxon>Saccharomycotina</taxon>
        <taxon>Saccharomycetes</taxon>
        <taxon>Saccharomycodales</taxon>
        <taxon>Saccharomycodaceae</taxon>
        <taxon>Saccharomycodes</taxon>
    </lineage>
</organism>
<evidence type="ECO:0000256" key="2">
    <source>
        <dbReference type="ARBA" id="ARBA00005594"/>
    </source>
</evidence>
<dbReference type="GO" id="GO:0006429">
    <property type="term" value="P:leucyl-tRNA aminoacylation"/>
    <property type="evidence" value="ECO:0007669"/>
    <property type="project" value="InterPro"/>
</dbReference>
<dbReference type="FunFam" id="1.10.730.10:FF:000002">
    <property type="entry name" value="Leucine--tRNA ligase"/>
    <property type="match status" value="1"/>
</dbReference>